<evidence type="ECO:0000256" key="3">
    <source>
        <dbReference type="ARBA" id="ARBA00023125"/>
    </source>
</evidence>
<dbReference type="Proteomes" id="UP001058713">
    <property type="component" value="Chromosome"/>
</dbReference>
<feature type="domain" description="HTH lysR-type" evidence="5">
    <location>
        <begin position="12"/>
        <end position="69"/>
    </location>
</feature>
<dbReference type="InterPro" id="IPR005119">
    <property type="entry name" value="LysR_subst-bd"/>
</dbReference>
<dbReference type="Gene3D" id="1.10.10.10">
    <property type="entry name" value="Winged helix-like DNA-binding domain superfamily/Winged helix DNA-binding domain"/>
    <property type="match status" value="1"/>
</dbReference>
<dbReference type="Gene3D" id="3.40.190.10">
    <property type="entry name" value="Periplasmic binding protein-like II"/>
    <property type="match status" value="2"/>
</dbReference>
<protein>
    <submittedName>
        <fullName evidence="6">LysR family transcriptional regulator</fullName>
    </submittedName>
</protein>
<dbReference type="SUPFAM" id="SSF53850">
    <property type="entry name" value="Periplasmic binding protein-like II"/>
    <property type="match status" value="1"/>
</dbReference>
<dbReference type="PANTHER" id="PTHR30537">
    <property type="entry name" value="HTH-TYPE TRANSCRIPTIONAL REGULATOR"/>
    <property type="match status" value="1"/>
</dbReference>
<name>A0A9Q9M414_LEICA</name>
<dbReference type="InterPro" id="IPR036388">
    <property type="entry name" value="WH-like_DNA-bd_sf"/>
</dbReference>
<organism evidence="6 7">
    <name type="scientific">Leisingera caerulea</name>
    <name type="common">Phaeobacter caeruleus</name>
    <dbReference type="NCBI Taxonomy" id="506591"/>
    <lineage>
        <taxon>Bacteria</taxon>
        <taxon>Pseudomonadati</taxon>
        <taxon>Pseudomonadota</taxon>
        <taxon>Alphaproteobacteria</taxon>
        <taxon>Rhodobacterales</taxon>
        <taxon>Roseobacteraceae</taxon>
        <taxon>Leisingera</taxon>
    </lineage>
</organism>
<evidence type="ECO:0000256" key="4">
    <source>
        <dbReference type="ARBA" id="ARBA00023163"/>
    </source>
</evidence>
<reference evidence="6" key="1">
    <citation type="submission" date="2021-08" db="EMBL/GenBank/DDBJ databases">
        <authorList>
            <person name="Nwanade C."/>
            <person name="Wang M."/>
            <person name="Masoudi A."/>
            <person name="Yu Z."/>
            <person name="Liu J."/>
        </authorList>
    </citation>
    <scope>NUCLEOTIDE SEQUENCE</scope>
    <source>
        <strain evidence="6">S122</strain>
    </source>
</reference>
<dbReference type="AlphaFoldDB" id="A0A9Q9M414"/>
<dbReference type="InterPro" id="IPR000847">
    <property type="entry name" value="LysR_HTH_N"/>
</dbReference>
<evidence type="ECO:0000256" key="1">
    <source>
        <dbReference type="ARBA" id="ARBA00009437"/>
    </source>
</evidence>
<dbReference type="GO" id="GO:0043565">
    <property type="term" value="F:sequence-specific DNA binding"/>
    <property type="evidence" value="ECO:0007669"/>
    <property type="project" value="TreeGrafter"/>
</dbReference>
<evidence type="ECO:0000313" key="7">
    <source>
        <dbReference type="Proteomes" id="UP001058713"/>
    </source>
</evidence>
<dbReference type="KEGG" id="lcae:K3721_06555"/>
<dbReference type="EMBL" id="CP081070">
    <property type="protein sequence ID" value="UWQ55193.1"/>
    <property type="molecule type" value="Genomic_DNA"/>
</dbReference>
<keyword evidence="4" id="KW-0804">Transcription</keyword>
<accession>A0A9Q9M414</accession>
<evidence type="ECO:0000259" key="5">
    <source>
        <dbReference type="PROSITE" id="PS50931"/>
    </source>
</evidence>
<dbReference type="SUPFAM" id="SSF46785">
    <property type="entry name" value="Winged helix' DNA-binding domain"/>
    <property type="match status" value="1"/>
</dbReference>
<dbReference type="Pfam" id="PF03466">
    <property type="entry name" value="LysR_substrate"/>
    <property type="match status" value="1"/>
</dbReference>
<sequence length="298" mass="32745">MQPPGPPSSSLPPLTWLRAFEASARHLSFTRAAAELNLTQSAISQHVRSLENFLGRELFIRKTRALELSEAGANYMPIVREAFDLIAAGTQAFTGTGGDQGRHLVLQCNMAFSVFWLSPRLPRLYERFPWLVLNIVTPIWDPERHASSAGTEIRFGRPNDMSAAAVRLTYDRFYPVCTPDYQDGAFDFGSATLLDCAGVTGSWGAWFKSQDLPFDRNHEINLASTYVIAMTAALNGAGMAMSHDTLAGGLLESGQLVRASDHSAELLENYFLMPPPSHASTPASRAFLEWLEGELPPV</sequence>
<dbReference type="GO" id="GO:0003700">
    <property type="term" value="F:DNA-binding transcription factor activity"/>
    <property type="evidence" value="ECO:0007669"/>
    <property type="project" value="InterPro"/>
</dbReference>
<proteinExistence type="inferred from homology"/>
<gene>
    <name evidence="6" type="ORF">K3721_06555</name>
</gene>
<dbReference type="Pfam" id="PF00126">
    <property type="entry name" value="HTH_1"/>
    <property type="match status" value="1"/>
</dbReference>
<dbReference type="InterPro" id="IPR036390">
    <property type="entry name" value="WH_DNA-bd_sf"/>
</dbReference>
<evidence type="ECO:0000313" key="6">
    <source>
        <dbReference type="EMBL" id="UWQ55193.1"/>
    </source>
</evidence>
<dbReference type="FunFam" id="1.10.10.10:FF:000038">
    <property type="entry name" value="Glycine cleavage system transcriptional activator"/>
    <property type="match status" value="1"/>
</dbReference>
<keyword evidence="2" id="KW-0805">Transcription regulation</keyword>
<dbReference type="PROSITE" id="PS50931">
    <property type="entry name" value="HTH_LYSR"/>
    <property type="match status" value="1"/>
</dbReference>
<dbReference type="PRINTS" id="PR00039">
    <property type="entry name" value="HTHLYSR"/>
</dbReference>
<comment type="similarity">
    <text evidence="1">Belongs to the LysR transcriptional regulatory family.</text>
</comment>
<dbReference type="PANTHER" id="PTHR30537:SF5">
    <property type="entry name" value="HTH-TYPE TRANSCRIPTIONAL ACTIVATOR TTDR-RELATED"/>
    <property type="match status" value="1"/>
</dbReference>
<dbReference type="GO" id="GO:0006351">
    <property type="term" value="P:DNA-templated transcription"/>
    <property type="evidence" value="ECO:0007669"/>
    <property type="project" value="TreeGrafter"/>
</dbReference>
<keyword evidence="3" id="KW-0238">DNA-binding</keyword>
<evidence type="ECO:0000256" key="2">
    <source>
        <dbReference type="ARBA" id="ARBA00023015"/>
    </source>
</evidence>
<dbReference type="RefSeq" id="WP_259972255.1">
    <property type="nucleotide sequence ID" value="NZ_CP081070.1"/>
</dbReference>
<dbReference type="InterPro" id="IPR058163">
    <property type="entry name" value="LysR-type_TF_proteobact-type"/>
</dbReference>